<dbReference type="PANTHER" id="PTHR35004">
    <property type="entry name" value="TRANSPOSASE RV3428C-RELATED"/>
    <property type="match status" value="1"/>
</dbReference>
<organism evidence="3 4">
    <name type="scientific">Kouleothrix aurantiaca</name>
    <dbReference type="NCBI Taxonomy" id="186479"/>
    <lineage>
        <taxon>Bacteria</taxon>
        <taxon>Bacillati</taxon>
        <taxon>Chloroflexota</taxon>
        <taxon>Chloroflexia</taxon>
        <taxon>Chloroflexales</taxon>
        <taxon>Roseiflexineae</taxon>
        <taxon>Roseiflexaceae</taxon>
        <taxon>Kouleothrix</taxon>
    </lineage>
</organism>
<dbReference type="PATRIC" id="fig|186479.3.peg.7354"/>
<evidence type="ECO:0000313" key="4">
    <source>
        <dbReference type="Proteomes" id="UP000050509"/>
    </source>
</evidence>
<dbReference type="InterPro" id="IPR054353">
    <property type="entry name" value="IstA-like_C"/>
</dbReference>
<protein>
    <submittedName>
        <fullName evidence="3">Integrase</fullName>
    </submittedName>
</protein>
<dbReference type="InterPro" id="IPR001584">
    <property type="entry name" value="Integrase_cat-core"/>
</dbReference>
<gene>
    <name evidence="3" type="ORF">SE17_11850</name>
</gene>
<dbReference type="NCBIfam" id="NF033546">
    <property type="entry name" value="transpos_IS21"/>
    <property type="match status" value="1"/>
</dbReference>
<dbReference type="PROSITE" id="PS50994">
    <property type="entry name" value="INTEGRASE"/>
    <property type="match status" value="1"/>
</dbReference>
<dbReference type="GO" id="GO:0003676">
    <property type="term" value="F:nucleic acid binding"/>
    <property type="evidence" value="ECO:0007669"/>
    <property type="project" value="InterPro"/>
</dbReference>
<dbReference type="Proteomes" id="UP000050509">
    <property type="component" value="Unassembled WGS sequence"/>
</dbReference>
<dbReference type="AlphaFoldDB" id="A0A0P9D262"/>
<reference evidence="3 4" key="1">
    <citation type="submission" date="2015-09" db="EMBL/GenBank/DDBJ databases">
        <title>Draft genome sequence of Kouleothrix aurantiaca JCM 19913.</title>
        <authorList>
            <person name="Hemp J."/>
        </authorList>
    </citation>
    <scope>NUCLEOTIDE SEQUENCE [LARGE SCALE GENOMIC DNA]</scope>
    <source>
        <strain evidence="3 4">COM-B</strain>
    </source>
</reference>
<dbReference type="SUPFAM" id="SSF53098">
    <property type="entry name" value="Ribonuclease H-like"/>
    <property type="match status" value="1"/>
</dbReference>
<dbReference type="PANTHER" id="PTHR35004:SF7">
    <property type="entry name" value="INTEGRASE PROTEIN"/>
    <property type="match status" value="1"/>
</dbReference>
<evidence type="ECO:0000256" key="1">
    <source>
        <dbReference type="ARBA" id="ARBA00009277"/>
    </source>
</evidence>
<dbReference type="Gene3D" id="3.30.420.10">
    <property type="entry name" value="Ribonuclease H-like superfamily/Ribonuclease H"/>
    <property type="match status" value="1"/>
</dbReference>
<dbReference type="InterPro" id="IPR036397">
    <property type="entry name" value="RNaseH_sf"/>
</dbReference>
<sequence>MKTDNEVQLMLRARTKGKTLEQAAARAGMSVPTARKYLRAAALPSELKTPRDYRTRPNPFLADWSWVELQLQRDPALQAKTLFTILTERYPERYTPGQLRSFQRHVATWRALHGPDHDVIFEQIHQPGQCGQSDFTHMDELAVTIAGAPFPHLLFHFVLTYSNIEAVSLCFTESFETLAEGLEFCLWQVGSVPENHRTDNLSAAVQAIEPDGQRRWTERYLALMTHYGMTPSTNTAGEAHENGDVEQAHHRFKEAVDQALRARGSRDFADRPSYIAWLQELARKRNQTRQLRWTTELDSLRPLPTTPLHPCRELPVTVTRFSTIRVLHNTYSVPSRLIGVTLTVRVRAETLELYVGSTLTLTLPRLHGRFGAHIDYRHLIWSLVRKPGAFAQYRFRDELFPTTAFRLAYDTLVAQQPSRADKEYVRVLHLAAATSEVDVAAALALLAENGTTPTFEAVRELVRSVEPPAVPQLSRPQFDFGVYDALLKTRCAGD</sequence>
<evidence type="ECO:0000313" key="3">
    <source>
        <dbReference type="EMBL" id="KPV53057.1"/>
    </source>
</evidence>
<dbReference type="InterPro" id="IPR012337">
    <property type="entry name" value="RNaseH-like_sf"/>
</dbReference>
<keyword evidence="4" id="KW-1185">Reference proteome</keyword>
<dbReference type="Pfam" id="PF22483">
    <property type="entry name" value="Mu-transpos_C_2"/>
    <property type="match status" value="1"/>
</dbReference>
<proteinExistence type="inferred from homology"/>
<name>A0A0P9D262_9CHLR</name>
<comment type="caution">
    <text evidence="3">The sequence shown here is derived from an EMBL/GenBank/DDBJ whole genome shotgun (WGS) entry which is preliminary data.</text>
</comment>
<comment type="similarity">
    <text evidence="1">Belongs to the transposase IS21/IS408/IS1162 family.</text>
</comment>
<evidence type="ECO:0000259" key="2">
    <source>
        <dbReference type="PROSITE" id="PS50994"/>
    </source>
</evidence>
<dbReference type="EMBL" id="LJCR01000354">
    <property type="protein sequence ID" value="KPV53057.1"/>
    <property type="molecule type" value="Genomic_DNA"/>
</dbReference>
<accession>A0A0P9D262</accession>
<dbReference type="GO" id="GO:0015074">
    <property type="term" value="P:DNA integration"/>
    <property type="evidence" value="ECO:0007669"/>
    <property type="project" value="InterPro"/>
</dbReference>
<feature type="domain" description="Integrase catalytic" evidence="2">
    <location>
        <begin position="123"/>
        <end position="310"/>
    </location>
</feature>